<dbReference type="Proteomes" id="UP000078540">
    <property type="component" value="Unassembled WGS sequence"/>
</dbReference>
<accession>A0A151I3P5</accession>
<name>A0A151I3P5_9HYME</name>
<reference evidence="1 2" key="1">
    <citation type="submission" date="2015-09" db="EMBL/GenBank/DDBJ databases">
        <title>Atta colombica WGS genome.</title>
        <authorList>
            <person name="Nygaard S."/>
            <person name="Hu H."/>
            <person name="Boomsma J."/>
            <person name="Zhang G."/>
        </authorList>
    </citation>
    <scope>NUCLEOTIDE SEQUENCE [LARGE SCALE GENOMIC DNA]</scope>
    <source>
        <strain evidence="1">Treedump-2</strain>
        <tissue evidence="1">Whole body</tissue>
    </source>
</reference>
<dbReference type="EMBL" id="KQ976474">
    <property type="protein sequence ID" value="KYM83953.1"/>
    <property type="molecule type" value="Genomic_DNA"/>
</dbReference>
<dbReference type="AlphaFoldDB" id="A0A151I3P5"/>
<sequence>MLEKRCRKNVKYRNTCSNVRIASRNANTLVPREWYMLLSAQGSMIFFASSKSLLKKQKSRNDNENEDKKNEQRNFVYTIILKFHAKFLQNGTPLCSFNLHSSPQESLSKEIDVLGRKFVSRFQRTLTSFTSPRCGGYEMGLRSLTSVGGATKA</sequence>
<keyword evidence="2" id="KW-1185">Reference proteome</keyword>
<gene>
    <name evidence="1" type="ORF">ALC53_05660</name>
</gene>
<evidence type="ECO:0000313" key="2">
    <source>
        <dbReference type="Proteomes" id="UP000078540"/>
    </source>
</evidence>
<proteinExistence type="predicted"/>
<protein>
    <submittedName>
        <fullName evidence="1">Uncharacterized protein</fullName>
    </submittedName>
</protein>
<organism evidence="1 2">
    <name type="scientific">Atta colombica</name>
    <dbReference type="NCBI Taxonomy" id="520822"/>
    <lineage>
        <taxon>Eukaryota</taxon>
        <taxon>Metazoa</taxon>
        <taxon>Ecdysozoa</taxon>
        <taxon>Arthropoda</taxon>
        <taxon>Hexapoda</taxon>
        <taxon>Insecta</taxon>
        <taxon>Pterygota</taxon>
        <taxon>Neoptera</taxon>
        <taxon>Endopterygota</taxon>
        <taxon>Hymenoptera</taxon>
        <taxon>Apocrita</taxon>
        <taxon>Aculeata</taxon>
        <taxon>Formicoidea</taxon>
        <taxon>Formicidae</taxon>
        <taxon>Myrmicinae</taxon>
        <taxon>Atta</taxon>
    </lineage>
</organism>
<evidence type="ECO:0000313" key="1">
    <source>
        <dbReference type="EMBL" id="KYM83953.1"/>
    </source>
</evidence>